<keyword evidence="2" id="KW-1185">Reference proteome</keyword>
<dbReference type="EMBL" id="WJIF01000001">
    <property type="protein sequence ID" value="MRG58784.1"/>
    <property type="molecule type" value="Genomic_DNA"/>
</dbReference>
<comment type="caution">
    <text evidence="1">The sequence shown here is derived from an EMBL/GenBank/DDBJ whole genome shotgun (WGS) entry which is preliminary data.</text>
</comment>
<dbReference type="RefSeq" id="WP_153683207.1">
    <property type="nucleotide sequence ID" value="NZ_WJIF01000001.1"/>
</dbReference>
<dbReference type="AlphaFoldDB" id="A0A6I2F322"/>
<accession>A0A6I2F322</accession>
<reference evidence="1 2" key="1">
    <citation type="submission" date="2019-10" db="EMBL/GenBank/DDBJ databases">
        <authorList>
            <person name="Nie G."/>
            <person name="Ming H."/>
            <person name="Yi B."/>
        </authorList>
    </citation>
    <scope>NUCLEOTIDE SEQUENCE [LARGE SCALE GENOMIC DNA]</scope>
    <source>
        <strain evidence="1 2">CFH 90414</strain>
    </source>
</reference>
<sequence length="436" mass="48427">MNRRVDRSYAAGPTVLDVVETALGAKPKRAELERLTISELEELRDLLSQLWEAQYDQPAGEDAYLVGGWLGAFWSAGSLRAELSDSLLYYPRLLVLDPLADFFAEASLLPPSRGIRYRRRDGQYNTVMTGASEWSQWSSFARLRETPELAASQFAAIVSNLFEVEHLIRSGVVVVRSQWPTLRQRAHQLATSVRHDIRSSEMQAFARSVSASGAPLQVWDNLRGGAVEMQLPVHRADEPWQSEPAFYYLSKTLAIADESSAQYVPATEQDLDLLRLKVRTALPSMHPAKFLREVSRVIVPSVDVPIERAIEIRESSENFDDWRRSLRKLRRAVSADTEDDLTEQVQDELRPRVRAVERELKGGSASVREDGAAIVIDGMIGLGVGLAVGAAAQDTFAGIAAGSLSGAVQWIRRAYTREKPGGADAVLATLIKRPYR</sequence>
<proteinExistence type="predicted"/>
<evidence type="ECO:0000313" key="1">
    <source>
        <dbReference type="EMBL" id="MRG58784.1"/>
    </source>
</evidence>
<dbReference type="Proteomes" id="UP000431080">
    <property type="component" value="Unassembled WGS sequence"/>
</dbReference>
<organism evidence="1 2">
    <name type="scientific">Agromyces agglutinans</name>
    <dbReference type="NCBI Taxonomy" id="2662258"/>
    <lineage>
        <taxon>Bacteria</taxon>
        <taxon>Bacillati</taxon>
        <taxon>Actinomycetota</taxon>
        <taxon>Actinomycetes</taxon>
        <taxon>Micrococcales</taxon>
        <taxon>Microbacteriaceae</taxon>
        <taxon>Agromyces</taxon>
    </lineage>
</organism>
<evidence type="ECO:0000313" key="2">
    <source>
        <dbReference type="Proteomes" id="UP000431080"/>
    </source>
</evidence>
<gene>
    <name evidence="1" type="ORF">GE115_02690</name>
</gene>
<name>A0A6I2F322_9MICO</name>
<protein>
    <submittedName>
        <fullName evidence="1">Uncharacterized protein</fullName>
    </submittedName>
</protein>